<proteinExistence type="predicted"/>
<dbReference type="EMBL" id="GG662245">
    <property type="protein sequence ID" value="EWS71090.1"/>
    <property type="molecule type" value="Genomic_DNA"/>
</dbReference>
<keyword evidence="1" id="KW-1133">Transmembrane helix</keyword>
<protein>
    <submittedName>
        <fullName evidence="2">Transmembrane protein, putative</fullName>
    </submittedName>
</protein>
<dbReference type="InParanoid" id="W7WW77"/>
<organism evidence="2 3">
    <name type="scientific">Tetrahymena thermophila (strain SB210)</name>
    <dbReference type="NCBI Taxonomy" id="312017"/>
    <lineage>
        <taxon>Eukaryota</taxon>
        <taxon>Sar</taxon>
        <taxon>Alveolata</taxon>
        <taxon>Ciliophora</taxon>
        <taxon>Intramacronucleata</taxon>
        <taxon>Oligohymenophorea</taxon>
        <taxon>Hymenostomatida</taxon>
        <taxon>Tetrahymenina</taxon>
        <taxon>Tetrahymenidae</taxon>
        <taxon>Tetrahymena</taxon>
    </lineage>
</organism>
<dbReference type="GeneID" id="24440008"/>
<dbReference type="KEGG" id="tet:TTHERM_000647249"/>
<gene>
    <name evidence="2" type="ORF">TTHERM_000647249</name>
</gene>
<dbReference type="RefSeq" id="XP_012656389.1">
    <property type="nucleotide sequence ID" value="XM_012800935.1"/>
</dbReference>
<accession>W7WW77</accession>
<evidence type="ECO:0000256" key="1">
    <source>
        <dbReference type="SAM" id="Phobius"/>
    </source>
</evidence>
<dbReference type="Proteomes" id="UP000009168">
    <property type="component" value="Unassembled WGS sequence"/>
</dbReference>
<keyword evidence="1 2" id="KW-0812">Transmembrane</keyword>
<keyword evidence="3" id="KW-1185">Reference proteome</keyword>
<sequence>MRDIFALLDIRICTLRRQIYLSLFVQSSQFKNSVPQYFQLFLLNQLVRSKEKQQNCKQFVDQSDKQTDMVIKLIYFLLSYLLINCYNSWYMVTKFNIYRMFLSFMLIVCFCKLLQIPN</sequence>
<feature type="transmembrane region" description="Helical" evidence="1">
    <location>
        <begin position="73"/>
        <end position="91"/>
    </location>
</feature>
<evidence type="ECO:0000313" key="2">
    <source>
        <dbReference type="EMBL" id="EWS71090.1"/>
    </source>
</evidence>
<dbReference type="AlphaFoldDB" id="W7WW77"/>
<reference evidence="3" key="1">
    <citation type="journal article" date="2006" name="PLoS Biol.">
        <title>Macronuclear genome sequence of the ciliate Tetrahymena thermophila, a model eukaryote.</title>
        <authorList>
            <person name="Eisen J.A."/>
            <person name="Coyne R.S."/>
            <person name="Wu M."/>
            <person name="Wu D."/>
            <person name="Thiagarajan M."/>
            <person name="Wortman J.R."/>
            <person name="Badger J.H."/>
            <person name="Ren Q."/>
            <person name="Amedeo P."/>
            <person name="Jones K.M."/>
            <person name="Tallon L.J."/>
            <person name="Delcher A.L."/>
            <person name="Salzberg S.L."/>
            <person name="Silva J.C."/>
            <person name="Haas B.J."/>
            <person name="Majoros W.H."/>
            <person name="Farzad M."/>
            <person name="Carlton J.M."/>
            <person name="Smith R.K. Jr."/>
            <person name="Garg J."/>
            <person name="Pearlman R.E."/>
            <person name="Karrer K.M."/>
            <person name="Sun L."/>
            <person name="Manning G."/>
            <person name="Elde N.C."/>
            <person name="Turkewitz A.P."/>
            <person name="Asai D.J."/>
            <person name="Wilkes D.E."/>
            <person name="Wang Y."/>
            <person name="Cai H."/>
            <person name="Collins K."/>
            <person name="Stewart B.A."/>
            <person name="Lee S.R."/>
            <person name="Wilamowska K."/>
            <person name="Weinberg Z."/>
            <person name="Ruzzo W.L."/>
            <person name="Wloga D."/>
            <person name="Gaertig J."/>
            <person name="Frankel J."/>
            <person name="Tsao C.-C."/>
            <person name="Gorovsky M.A."/>
            <person name="Keeling P.J."/>
            <person name="Waller R.F."/>
            <person name="Patron N.J."/>
            <person name="Cherry J.M."/>
            <person name="Stover N.A."/>
            <person name="Krieger C.J."/>
            <person name="del Toro C."/>
            <person name="Ryder H.F."/>
            <person name="Williamson S.C."/>
            <person name="Barbeau R.A."/>
            <person name="Hamilton E.P."/>
            <person name="Orias E."/>
        </authorList>
    </citation>
    <scope>NUCLEOTIDE SEQUENCE [LARGE SCALE GENOMIC DNA]</scope>
    <source>
        <strain evidence="3">SB210</strain>
    </source>
</reference>
<name>W7WW77_TETTS</name>
<feature type="transmembrane region" description="Helical" evidence="1">
    <location>
        <begin position="97"/>
        <end position="114"/>
    </location>
</feature>
<keyword evidence="1" id="KW-0472">Membrane</keyword>
<evidence type="ECO:0000313" key="3">
    <source>
        <dbReference type="Proteomes" id="UP000009168"/>
    </source>
</evidence>